<dbReference type="GO" id="GO:0005524">
    <property type="term" value="F:ATP binding"/>
    <property type="evidence" value="ECO:0007669"/>
    <property type="project" value="UniProtKB-UniRule"/>
</dbReference>
<dbReference type="GO" id="GO:0005634">
    <property type="term" value="C:nucleus"/>
    <property type="evidence" value="ECO:0007669"/>
    <property type="project" value="TreeGrafter"/>
</dbReference>
<keyword evidence="1" id="KW-0819">tRNA processing</keyword>
<feature type="compositionally biased region" description="Low complexity" evidence="3">
    <location>
        <begin position="609"/>
        <end position="628"/>
    </location>
</feature>
<keyword evidence="1 7" id="KW-0436">Ligase</keyword>
<feature type="active site" description="N6-AMP-lysine intermediate" evidence="2">
    <location>
        <position position="122"/>
    </location>
</feature>
<name>A0A6A5Y1R8_9PLEO</name>
<dbReference type="EC" id="6.5.1.3" evidence="1"/>
<sequence>MAHRETAPYTAQNPREITQLIHSLEGHKGNKSKNSGGFSVRKHTFELPNGRTVDSWKMSDWDYKKANLPTYARGLFTYKTLAGNDEIAVRGYDKFFNHGEVRKTEWRNVEQNTRGPYELSVKENGCIIFVAGLDDGTLLVCSKHSTGARADVELSHAMAGERWVERHLATVGRTKSDLARRLRDMNATLVAELCDDDFEEHVLAYSKEEAGLYIHGINLNLPEFATYPGHLVDKFADEWGMKKVIYVMEDDITKVKKFLDTVAETGNYNGRDTEGFVIRCQARENEHSPWVDWFFKYKFEEPYLMYRQWRECTKAIIGGKPPRYKKHVNITKEYLDFARQKFVKNQGLAKKYNQNHGIIRLREEFLASRGTTGADIIRQEMEGGDVDSKDVVRNVVLVPIATIGCGKTTIALALVKLFGWGHFQNDNVKTKKGRGQVFADTISSLLVTNPVVFADRNNHQKRERDQLINDISKTMPNVRFVAIHYVHDRANFEPIRAATRARVLSRGDNHQTIQAGSKDQGEIIEIMEGFMHRFQPVDTSDAPDDHFDLVIDIDPTIESRENLEVVIEKLHSTYPGLFRDREMPTPSDLDAAVQWAMEYQPDFKMDLSRGGNNRGQNQNQNQNQNTNKRQNEPKPKKQPKMEYFGIRVQAPRINSILEAMFRDQDAQTAKFFRHLQNGRRIQAEFHVTLIHRASASQHQQYWEKLNALHGGVMQQANGNWEPELGKCGVHLERVIWDERIMCFVVRLNGAATLTASNETGKATEEVNFETVNAVAHITVGTADQSIKPKESNDLLQRWLNEGSGPNGIGELAVKGNLVLEGSVRGVLGRS</sequence>
<reference evidence="7" key="1">
    <citation type="journal article" date="2020" name="Stud. Mycol.">
        <title>101 Dothideomycetes genomes: a test case for predicting lifestyles and emergence of pathogens.</title>
        <authorList>
            <person name="Haridas S."/>
            <person name="Albert R."/>
            <person name="Binder M."/>
            <person name="Bloem J."/>
            <person name="Labutti K."/>
            <person name="Salamov A."/>
            <person name="Andreopoulos B."/>
            <person name="Baker S."/>
            <person name="Barry K."/>
            <person name="Bills G."/>
            <person name="Bluhm B."/>
            <person name="Cannon C."/>
            <person name="Castanera R."/>
            <person name="Culley D."/>
            <person name="Daum C."/>
            <person name="Ezra D."/>
            <person name="Gonzalez J."/>
            <person name="Henrissat B."/>
            <person name="Kuo A."/>
            <person name="Liang C."/>
            <person name="Lipzen A."/>
            <person name="Lutzoni F."/>
            <person name="Magnuson J."/>
            <person name="Mondo S."/>
            <person name="Nolan M."/>
            <person name="Ohm R."/>
            <person name="Pangilinan J."/>
            <person name="Park H.-J."/>
            <person name="Ramirez L."/>
            <person name="Alfaro M."/>
            <person name="Sun H."/>
            <person name="Tritt A."/>
            <person name="Yoshinaga Y."/>
            <person name="Zwiers L.-H."/>
            <person name="Turgeon B."/>
            <person name="Goodwin S."/>
            <person name="Spatafora J."/>
            <person name="Crous P."/>
            <person name="Grigoriev I."/>
        </authorList>
    </citation>
    <scope>NUCLEOTIDE SEQUENCE</scope>
    <source>
        <strain evidence="7">CBS 175.79</strain>
    </source>
</reference>
<dbReference type="PIRSF" id="PIRSF019634">
    <property type="entry name" value="tRNA_lig_yeast"/>
    <property type="match status" value="1"/>
</dbReference>
<dbReference type="GeneID" id="54284377"/>
<gene>
    <name evidence="7" type="ORF">BU24DRAFT_418434</name>
</gene>
<comment type="catalytic activity">
    <reaction evidence="1">
        <text>ATP + (ribonucleotide)n-3'-hydroxyl + 5'-phospho-(ribonucleotide)m = (ribonucleotide)n+m + AMP + diphosphate.</text>
        <dbReference type="EC" id="6.5.1.3"/>
    </reaction>
</comment>
<dbReference type="PANTHER" id="PTHR32004:SF1">
    <property type="entry name" value="TRNA LIGASE"/>
    <property type="match status" value="1"/>
</dbReference>
<dbReference type="Pfam" id="PF08303">
    <property type="entry name" value="tRNA_lig_kinase"/>
    <property type="match status" value="1"/>
</dbReference>
<dbReference type="PANTHER" id="PTHR32004">
    <property type="entry name" value="TRNA LIGASE"/>
    <property type="match status" value="1"/>
</dbReference>
<evidence type="ECO:0000256" key="1">
    <source>
        <dbReference type="PIRNR" id="PIRNR019634"/>
    </source>
</evidence>
<dbReference type="Pfam" id="PF09511">
    <property type="entry name" value="RNA_lig_T4_1"/>
    <property type="match status" value="1"/>
</dbReference>
<feature type="region of interest" description="Disordered" evidence="3">
    <location>
        <begin position="604"/>
        <end position="640"/>
    </location>
</feature>
<keyword evidence="8" id="KW-1185">Reference proteome</keyword>
<dbReference type="InterPro" id="IPR019039">
    <property type="entry name" value="T4-Rnl1-like_N"/>
</dbReference>
<dbReference type="InterPro" id="IPR015965">
    <property type="entry name" value="tRNA_lig_PDEase"/>
</dbReference>
<evidence type="ECO:0000259" key="4">
    <source>
        <dbReference type="Pfam" id="PF08302"/>
    </source>
</evidence>
<dbReference type="GO" id="GO:0006388">
    <property type="term" value="P:tRNA splicing, via endonucleolytic cleavage and ligation"/>
    <property type="evidence" value="ECO:0007669"/>
    <property type="project" value="UniProtKB-UniRule"/>
</dbReference>
<evidence type="ECO:0000259" key="5">
    <source>
        <dbReference type="Pfam" id="PF08303"/>
    </source>
</evidence>
<dbReference type="InterPro" id="IPR015966">
    <property type="entry name" value="tRNA_lig_kin_fungi"/>
</dbReference>
<comment type="similarity">
    <text evidence="1">Belongs to the TRL1 family.</text>
</comment>
<dbReference type="SUPFAM" id="SSF52540">
    <property type="entry name" value="P-loop containing nucleoside triphosphate hydrolases"/>
    <property type="match status" value="1"/>
</dbReference>
<evidence type="ECO:0000313" key="7">
    <source>
        <dbReference type="EMBL" id="KAF2018871.1"/>
    </source>
</evidence>
<dbReference type="OrthoDB" id="276239at2759"/>
<dbReference type="AlphaFoldDB" id="A0A6A5Y1R8"/>
<proteinExistence type="inferred from homology"/>
<dbReference type="GO" id="GO:0008081">
    <property type="term" value="F:phosphoric diester hydrolase activity"/>
    <property type="evidence" value="ECO:0007669"/>
    <property type="project" value="InterPro"/>
</dbReference>
<protein>
    <recommendedName>
        <fullName evidence="1">tRNA ligase</fullName>
        <ecNumber evidence="1">6.5.1.3</ecNumber>
    </recommendedName>
</protein>
<feature type="domain" description="T4 RNA ligase 1-like N-terminal" evidence="6">
    <location>
        <begin position="71"/>
        <end position="304"/>
    </location>
</feature>
<dbReference type="EMBL" id="ML978067">
    <property type="protein sequence ID" value="KAF2018871.1"/>
    <property type="molecule type" value="Genomic_DNA"/>
</dbReference>
<accession>A0A6A5Y1R8</accession>
<feature type="domain" description="tRNA ligase kinase" evidence="5">
    <location>
        <begin position="396"/>
        <end position="555"/>
    </location>
</feature>
<dbReference type="RefSeq" id="XP_033387210.1">
    <property type="nucleotide sequence ID" value="XM_033526980.1"/>
</dbReference>
<dbReference type="InterPro" id="IPR012387">
    <property type="entry name" value="Trl1_fun"/>
</dbReference>
<feature type="domain" description="tRNA ligase phosphodiesterase" evidence="4">
    <location>
        <begin position="559"/>
        <end position="827"/>
    </location>
</feature>
<dbReference type="InterPro" id="IPR027417">
    <property type="entry name" value="P-loop_NTPase"/>
</dbReference>
<evidence type="ECO:0000259" key="6">
    <source>
        <dbReference type="Pfam" id="PF09511"/>
    </source>
</evidence>
<evidence type="ECO:0000256" key="3">
    <source>
        <dbReference type="SAM" id="MobiDB-lite"/>
    </source>
</evidence>
<dbReference type="Proteomes" id="UP000799778">
    <property type="component" value="Unassembled WGS sequence"/>
</dbReference>
<dbReference type="Gene3D" id="3.40.50.300">
    <property type="entry name" value="P-loop containing nucleotide triphosphate hydrolases"/>
    <property type="match status" value="1"/>
</dbReference>
<dbReference type="FunFam" id="3.40.50.300:FF:001690">
    <property type="entry name" value="tRNA ligase"/>
    <property type="match status" value="1"/>
</dbReference>
<evidence type="ECO:0000313" key="8">
    <source>
        <dbReference type="Proteomes" id="UP000799778"/>
    </source>
</evidence>
<dbReference type="Pfam" id="PF08302">
    <property type="entry name" value="tRNA_lig_CPD"/>
    <property type="match status" value="1"/>
</dbReference>
<organism evidence="7 8">
    <name type="scientific">Aaosphaeria arxii CBS 175.79</name>
    <dbReference type="NCBI Taxonomy" id="1450172"/>
    <lineage>
        <taxon>Eukaryota</taxon>
        <taxon>Fungi</taxon>
        <taxon>Dikarya</taxon>
        <taxon>Ascomycota</taxon>
        <taxon>Pezizomycotina</taxon>
        <taxon>Dothideomycetes</taxon>
        <taxon>Pleosporomycetidae</taxon>
        <taxon>Pleosporales</taxon>
        <taxon>Pleosporales incertae sedis</taxon>
        <taxon>Aaosphaeria</taxon>
    </lineage>
</organism>
<dbReference type="GO" id="GO:0051730">
    <property type="term" value="F:GTP-dependent polyribonucleotide 5'-hydroxyl-kinase activity"/>
    <property type="evidence" value="ECO:0007669"/>
    <property type="project" value="InterPro"/>
</dbReference>
<evidence type="ECO:0000256" key="2">
    <source>
        <dbReference type="PIRSR" id="PIRSR019634-50"/>
    </source>
</evidence>
<dbReference type="GO" id="GO:0003972">
    <property type="term" value="F:RNA ligase (ATP) activity"/>
    <property type="evidence" value="ECO:0007669"/>
    <property type="project" value="UniProtKB-UniRule"/>
</dbReference>